<dbReference type="Pfam" id="PF13456">
    <property type="entry name" value="RVT_3"/>
    <property type="match status" value="1"/>
</dbReference>
<feature type="domain" description="RNase H type-1" evidence="1">
    <location>
        <begin position="116"/>
        <end position="237"/>
    </location>
</feature>
<dbReference type="GO" id="GO:0003676">
    <property type="term" value="F:nucleic acid binding"/>
    <property type="evidence" value="ECO:0007669"/>
    <property type="project" value="InterPro"/>
</dbReference>
<dbReference type="GO" id="GO:0004523">
    <property type="term" value="F:RNA-DNA hybrid ribonuclease activity"/>
    <property type="evidence" value="ECO:0007669"/>
    <property type="project" value="InterPro"/>
</dbReference>
<keyword evidence="3" id="KW-1185">Reference proteome</keyword>
<evidence type="ECO:0000313" key="3">
    <source>
        <dbReference type="Proteomes" id="UP000593573"/>
    </source>
</evidence>
<comment type="caution">
    <text evidence="2">The sequence shown here is derived from an EMBL/GenBank/DDBJ whole genome shotgun (WGS) entry which is preliminary data.</text>
</comment>
<gene>
    <name evidence="2" type="ORF">Goklo_017179</name>
</gene>
<dbReference type="AlphaFoldDB" id="A0A7J8UGR7"/>
<dbReference type="InterPro" id="IPR052929">
    <property type="entry name" value="RNase_H-like_EbsB-rel"/>
</dbReference>
<dbReference type="Proteomes" id="UP000593573">
    <property type="component" value="Unassembled WGS sequence"/>
</dbReference>
<dbReference type="EMBL" id="JABFAB010000006">
    <property type="protein sequence ID" value="MBA0649635.1"/>
    <property type="molecule type" value="Genomic_DNA"/>
</dbReference>
<evidence type="ECO:0000259" key="1">
    <source>
        <dbReference type="Pfam" id="PF13456"/>
    </source>
</evidence>
<protein>
    <recommendedName>
        <fullName evidence="1">RNase H type-1 domain-containing protein</fullName>
    </recommendedName>
</protein>
<accession>A0A7J8UGR7</accession>
<dbReference type="PANTHER" id="PTHR47074">
    <property type="entry name" value="BNAC02G40300D PROTEIN"/>
    <property type="match status" value="1"/>
</dbReference>
<reference evidence="2 3" key="1">
    <citation type="journal article" date="2019" name="Genome Biol. Evol.">
        <title>Insights into the evolution of the New World diploid cottons (Gossypium, subgenus Houzingenia) based on genome sequencing.</title>
        <authorList>
            <person name="Grover C.E."/>
            <person name="Arick M.A. 2nd"/>
            <person name="Thrash A."/>
            <person name="Conover J.L."/>
            <person name="Sanders W.S."/>
            <person name="Peterson D.G."/>
            <person name="Frelichowski J.E."/>
            <person name="Scheffler J.A."/>
            <person name="Scheffler B.E."/>
            <person name="Wendel J.F."/>
        </authorList>
    </citation>
    <scope>NUCLEOTIDE SEQUENCE [LARGE SCALE GENOMIC DNA]</scope>
    <source>
        <strain evidence="2">57</strain>
        <tissue evidence="2">Leaf</tissue>
    </source>
</reference>
<dbReference type="PANTHER" id="PTHR47074:SF61">
    <property type="entry name" value="RNASE H TYPE-1 DOMAIN-CONTAINING PROTEIN"/>
    <property type="match status" value="1"/>
</dbReference>
<proteinExistence type="predicted"/>
<dbReference type="OrthoDB" id="988871at2759"/>
<dbReference type="Gene3D" id="3.30.420.10">
    <property type="entry name" value="Ribonuclease H-like superfamily/Ribonuclease H"/>
    <property type="match status" value="1"/>
</dbReference>
<sequence>MVEHVFRDSQKSTEIWQLMNFRGLTMSPNSNIKDWMSQFFYNHSNWMGRVIGCMLWAIWTDRIQFLHEGKQRPVLERINFISSYIQELDGIHMRKSNTIVEETWWKVSQAHTVKINFDATYNKKESKSSSGITIRNGYVKVLHSKVSLHANIPTSFAAKVVACLQVVELGFSVNLPMVEIEGDSLTVIRKMKGDREDKSEIRPCISDIRSMSKRFEKCVFKHALRQENKSTHILATKGLKRQEEFYLSNAIPGYAEQSVEINERMLGFPVTGYPLA</sequence>
<dbReference type="InterPro" id="IPR012337">
    <property type="entry name" value="RNaseH-like_sf"/>
</dbReference>
<name>A0A7J8UGR7_9ROSI</name>
<dbReference type="InterPro" id="IPR044730">
    <property type="entry name" value="RNase_H-like_dom_plant"/>
</dbReference>
<evidence type="ECO:0000313" key="2">
    <source>
        <dbReference type="EMBL" id="MBA0649635.1"/>
    </source>
</evidence>
<dbReference type="CDD" id="cd06222">
    <property type="entry name" value="RNase_H_like"/>
    <property type="match status" value="1"/>
</dbReference>
<dbReference type="InterPro" id="IPR036397">
    <property type="entry name" value="RNaseH_sf"/>
</dbReference>
<dbReference type="InterPro" id="IPR002156">
    <property type="entry name" value="RNaseH_domain"/>
</dbReference>
<organism evidence="2 3">
    <name type="scientific">Gossypium klotzschianum</name>
    <dbReference type="NCBI Taxonomy" id="34286"/>
    <lineage>
        <taxon>Eukaryota</taxon>
        <taxon>Viridiplantae</taxon>
        <taxon>Streptophyta</taxon>
        <taxon>Embryophyta</taxon>
        <taxon>Tracheophyta</taxon>
        <taxon>Spermatophyta</taxon>
        <taxon>Magnoliopsida</taxon>
        <taxon>eudicotyledons</taxon>
        <taxon>Gunneridae</taxon>
        <taxon>Pentapetalae</taxon>
        <taxon>rosids</taxon>
        <taxon>malvids</taxon>
        <taxon>Malvales</taxon>
        <taxon>Malvaceae</taxon>
        <taxon>Malvoideae</taxon>
        <taxon>Gossypium</taxon>
    </lineage>
</organism>
<dbReference type="SUPFAM" id="SSF53098">
    <property type="entry name" value="Ribonuclease H-like"/>
    <property type="match status" value="1"/>
</dbReference>